<feature type="transmembrane region" description="Helical" evidence="9">
    <location>
        <begin position="340"/>
        <end position="362"/>
    </location>
</feature>
<keyword evidence="5" id="KW-0328">Glycosyltransferase</keyword>
<dbReference type="GO" id="GO:0085029">
    <property type="term" value="P:extracellular matrix assembly"/>
    <property type="evidence" value="ECO:0007669"/>
    <property type="project" value="TreeGrafter"/>
</dbReference>
<reference evidence="11 12" key="1">
    <citation type="submission" date="2018-04" db="EMBL/GenBank/DDBJ databases">
        <title>Genomic Encyclopedia of Type Strains, Phase IV (KMG-IV): sequencing the most valuable type-strain genomes for metagenomic binning, comparative biology and taxonomic classification.</title>
        <authorList>
            <person name="Goeker M."/>
        </authorList>
    </citation>
    <scope>NUCLEOTIDE SEQUENCE [LARGE SCALE GENOMIC DNA]</scope>
    <source>
        <strain evidence="11 12">DSM 14823</strain>
    </source>
</reference>
<comment type="similarity">
    <text evidence="2">Belongs to the NodC/HAS family.</text>
</comment>
<keyword evidence="7 9" id="KW-0472">Membrane</keyword>
<accession>A0A2U1BAZ8</accession>
<feature type="transmembrane region" description="Helical" evidence="9">
    <location>
        <begin position="7"/>
        <end position="28"/>
    </location>
</feature>
<dbReference type="GeneID" id="78293576"/>
<organism evidence="11 12">
    <name type="scientific">Victivallis vadensis</name>
    <dbReference type="NCBI Taxonomy" id="172901"/>
    <lineage>
        <taxon>Bacteria</taxon>
        <taxon>Pseudomonadati</taxon>
        <taxon>Lentisphaerota</taxon>
        <taxon>Lentisphaeria</taxon>
        <taxon>Victivallales</taxon>
        <taxon>Victivallaceae</taxon>
        <taxon>Victivallis</taxon>
    </lineage>
</organism>
<gene>
    <name evidence="11" type="ORF">C8D82_10138</name>
</gene>
<feature type="transmembrane region" description="Helical" evidence="9">
    <location>
        <begin position="374"/>
        <end position="394"/>
    </location>
</feature>
<dbReference type="RefSeq" id="WP_116882244.1">
    <property type="nucleotide sequence ID" value="NZ_CAJKCJ010000001.1"/>
</dbReference>
<feature type="domain" description="Glycosyltransferase 2-like" evidence="10">
    <location>
        <begin position="83"/>
        <end position="251"/>
    </location>
</feature>
<evidence type="ECO:0000256" key="3">
    <source>
        <dbReference type="ARBA" id="ARBA00016636"/>
    </source>
</evidence>
<keyword evidence="4" id="KW-1003">Cell membrane</keyword>
<dbReference type="Gene3D" id="3.90.550.10">
    <property type="entry name" value="Spore Coat Polysaccharide Biosynthesis Protein SpsA, Chain A"/>
    <property type="match status" value="1"/>
</dbReference>
<evidence type="ECO:0000313" key="11">
    <source>
        <dbReference type="EMBL" id="PVY45848.1"/>
    </source>
</evidence>
<keyword evidence="12" id="KW-1185">Reference proteome</keyword>
<dbReference type="SUPFAM" id="SSF53448">
    <property type="entry name" value="Nucleotide-diphospho-sugar transferases"/>
    <property type="match status" value="1"/>
</dbReference>
<keyword evidence="9" id="KW-1133">Transmembrane helix</keyword>
<dbReference type="GO" id="GO:0050501">
    <property type="term" value="F:hyaluronan synthase activity"/>
    <property type="evidence" value="ECO:0007669"/>
    <property type="project" value="TreeGrafter"/>
</dbReference>
<evidence type="ECO:0000256" key="9">
    <source>
        <dbReference type="SAM" id="Phobius"/>
    </source>
</evidence>
<dbReference type="GO" id="GO:0030213">
    <property type="term" value="P:hyaluronan biosynthetic process"/>
    <property type="evidence" value="ECO:0007669"/>
    <property type="project" value="TreeGrafter"/>
</dbReference>
<comment type="caution">
    <text evidence="11">The sequence shown here is derived from an EMBL/GenBank/DDBJ whole genome shotgun (WGS) entry which is preliminary data.</text>
</comment>
<dbReference type="InterPro" id="IPR029044">
    <property type="entry name" value="Nucleotide-diphossugar_trans"/>
</dbReference>
<name>A0A2U1BAZ8_9BACT</name>
<evidence type="ECO:0000313" key="12">
    <source>
        <dbReference type="Proteomes" id="UP000245959"/>
    </source>
</evidence>
<evidence type="ECO:0000256" key="5">
    <source>
        <dbReference type="ARBA" id="ARBA00022676"/>
    </source>
</evidence>
<dbReference type="InterPro" id="IPR001173">
    <property type="entry name" value="Glyco_trans_2-like"/>
</dbReference>
<dbReference type="GO" id="GO:0005886">
    <property type="term" value="C:plasma membrane"/>
    <property type="evidence" value="ECO:0007669"/>
    <property type="project" value="UniProtKB-SubCell"/>
</dbReference>
<dbReference type="CDD" id="cd06423">
    <property type="entry name" value="CESA_like"/>
    <property type="match status" value="1"/>
</dbReference>
<evidence type="ECO:0000256" key="8">
    <source>
        <dbReference type="ARBA" id="ARBA00032978"/>
    </source>
</evidence>
<evidence type="ECO:0000256" key="2">
    <source>
        <dbReference type="ARBA" id="ARBA00006782"/>
    </source>
</evidence>
<dbReference type="Pfam" id="PF00535">
    <property type="entry name" value="Glycos_transf_2"/>
    <property type="match status" value="1"/>
</dbReference>
<dbReference type="EMBL" id="QEKH01000001">
    <property type="protein sequence ID" value="PVY45848.1"/>
    <property type="molecule type" value="Genomic_DNA"/>
</dbReference>
<evidence type="ECO:0000256" key="1">
    <source>
        <dbReference type="ARBA" id="ARBA00004236"/>
    </source>
</evidence>
<dbReference type="AlphaFoldDB" id="A0A2U1BAZ8"/>
<dbReference type="PANTHER" id="PTHR22913:SF12">
    <property type="entry name" value="MANNURONAN SYNTHASE"/>
    <property type="match status" value="1"/>
</dbReference>
<feature type="transmembrane region" description="Helical" evidence="9">
    <location>
        <begin position="406"/>
        <end position="425"/>
    </location>
</feature>
<evidence type="ECO:0000259" key="10">
    <source>
        <dbReference type="Pfam" id="PF00535"/>
    </source>
</evidence>
<evidence type="ECO:0000256" key="4">
    <source>
        <dbReference type="ARBA" id="ARBA00022475"/>
    </source>
</evidence>
<sequence>MYRLKRWGRIVVLAIIFILSGVMFSQYYDCWVQEDSPFDRFSLAFTFFFLCCPLGYFLLIAVCRYFFYREIPTVPPEELPVCTVIIPAYNEGETIKLALESVCRSEYPADKLEIIAVNDGSIDDTLRWMQQAAEESGGRIRVITYPENRGKRYALYQGFRSGSGEVFVTVDSDSLLKPDALARMVSPFRRDHSVGAVSGNVRVANLEGGIFPPMIDAGFTFAFDFIRAGQTVFKSVFCTPGALSAYRRTALMPLLNEWLNQTFFGQPAGIGEDRALTNLILRQGYGVIMQRSAYIYTNVPECYRGISKMLLRWERSNIRENLEMYSFIFRNFRFTDPRRWFMLATLLLYTLMTVLPVVMIWFTLYNIFTTNGTLVLSIAATAMLWSTLPALVNLQRNSLRHILYCYFYGIFHALTLFWVVPYAVFTIGNSRWLTRSGANSAGKI</sequence>
<proteinExistence type="inferred from homology"/>
<evidence type="ECO:0000256" key="6">
    <source>
        <dbReference type="ARBA" id="ARBA00022679"/>
    </source>
</evidence>
<feature type="transmembrane region" description="Helical" evidence="9">
    <location>
        <begin position="40"/>
        <end position="67"/>
    </location>
</feature>
<evidence type="ECO:0000256" key="7">
    <source>
        <dbReference type="ARBA" id="ARBA00023136"/>
    </source>
</evidence>
<dbReference type="Proteomes" id="UP000245959">
    <property type="component" value="Unassembled WGS sequence"/>
</dbReference>
<dbReference type="PANTHER" id="PTHR22913">
    <property type="entry name" value="HYALURONAN SYNTHASE"/>
    <property type="match status" value="1"/>
</dbReference>
<keyword evidence="9" id="KW-0812">Transmembrane</keyword>
<protein>
    <recommendedName>
        <fullName evidence="3">N-acetylglucosaminyltransferase</fullName>
    </recommendedName>
    <alternativeName>
        <fullName evidence="8">Nodulation protein C</fullName>
    </alternativeName>
</protein>
<keyword evidence="6" id="KW-0808">Transferase</keyword>
<comment type="subcellular location">
    <subcellularLocation>
        <location evidence="1">Cell membrane</location>
    </subcellularLocation>
</comment>